<sequence>MKFKYALGMLFLLLQVGSIVYARFVPERYFCWAPYDEHTNYAISIKINGELLSKQDIKNRYHYQAVGWEPRAIDNVFDLIRQYETTNGIDDNAQVQVHYSTNGHEEKVWRFPKK</sequence>
<keyword evidence="2" id="KW-1185">Reference proteome</keyword>
<organism evidence="1 2">
    <name type="scientific">Maribacter orientalis</name>
    <dbReference type="NCBI Taxonomy" id="228957"/>
    <lineage>
        <taxon>Bacteria</taxon>
        <taxon>Pseudomonadati</taxon>
        <taxon>Bacteroidota</taxon>
        <taxon>Flavobacteriia</taxon>
        <taxon>Flavobacteriales</taxon>
        <taxon>Flavobacteriaceae</taxon>
        <taxon>Maribacter</taxon>
    </lineage>
</organism>
<name>A0A1H7HVU4_9FLAO</name>
<evidence type="ECO:0000313" key="2">
    <source>
        <dbReference type="Proteomes" id="UP000198990"/>
    </source>
</evidence>
<proteinExistence type="predicted"/>
<evidence type="ECO:0000313" key="1">
    <source>
        <dbReference type="EMBL" id="SEK53767.1"/>
    </source>
</evidence>
<dbReference type="RefSeq" id="WP_091619782.1">
    <property type="nucleotide sequence ID" value="NZ_FNZN01000001.1"/>
</dbReference>
<accession>A0A1H7HVU4</accession>
<dbReference type="AlphaFoldDB" id="A0A1H7HVU4"/>
<dbReference type="EMBL" id="FNZN01000001">
    <property type="protein sequence ID" value="SEK53767.1"/>
    <property type="molecule type" value="Genomic_DNA"/>
</dbReference>
<gene>
    <name evidence="1" type="ORF">SAMN04488008_101666</name>
</gene>
<protein>
    <submittedName>
        <fullName evidence="1">Uncharacterized protein</fullName>
    </submittedName>
</protein>
<dbReference type="OrthoDB" id="1134763at2"/>
<reference evidence="2" key="1">
    <citation type="submission" date="2016-10" db="EMBL/GenBank/DDBJ databases">
        <authorList>
            <person name="Varghese N."/>
            <person name="Submissions S."/>
        </authorList>
    </citation>
    <scope>NUCLEOTIDE SEQUENCE [LARGE SCALE GENOMIC DNA]</scope>
    <source>
        <strain evidence="2">DSM 16471</strain>
    </source>
</reference>
<dbReference type="Proteomes" id="UP000198990">
    <property type="component" value="Unassembled WGS sequence"/>
</dbReference>
<dbReference type="STRING" id="228957.SAMN04488008_101666"/>